<evidence type="ECO:0000256" key="6">
    <source>
        <dbReference type="SAM" id="MobiDB-lite"/>
    </source>
</evidence>
<feature type="binding site" evidence="5">
    <location>
        <position position="50"/>
    </location>
    <ligand>
        <name>S-adenosyl-L-methionine</name>
        <dbReference type="ChEBI" id="CHEBI:59789"/>
    </ligand>
</feature>
<organism evidence="8 9">
    <name type="scientific">Stackebrandtia albiflava</name>
    <dbReference type="NCBI Taxonomy" id="406432"/>
    <lineage>
        <taxon>Bacteria</taxon>
        <taxon>Bacillati</taxon>
        <taxon>Actinomycetota</taxon>
        <taxon>Actinomycetes</taxon>
        <taxon>Glycomycetales</taxon>
        <taxon>Glycomycetaceae</taxon>
        <taxon>Stackebrandtia</taxon>
    </lineage>
</organism>
<keyword evidence="9" id="KW-1185">Reference proteome</keyword>
<feature type="binding site" evidence="5">
    <location>
        <position position="112"/>
    </location>
    <ligand>
        <name>S-adenosyl-L-methionine</name>
        <dbReference type="ChEBI" id="CHEBI:59789"/>
    </ligand>
</feature>
<name>A0A562VED8_9ACTN</name>
<feature type="binding site" evidence="5">
    <location>
        <position position="25"/>
    </location>
    <ligand>
        <name>S-adenosyl-L-methionine</name>
        <dbReference type="ChEBI" id="CHEBI:59789"/>
    </ligand>
</feature>
<comment type="caution">
    <text evidence="8">The sequence shown here is derived from an EMBL/GenBank/DDBJ whole genome shotgun (WGS) entry which is preliminary data.</text>
</comment>
<reference evidence="8 9" key="1">
    <citation type="journal article" date="2013" name="Stand. Genomic Sci.">
        <title>Genomic Encyclopedia of Type Strains, Phase I: The one thousand microbial genomes (KMG-I) project.</title>
        <authorList>
            <person name="Kyrpides N.C."/>
            <person name="Woyke T."/>
            <person name="Eisen J.A."/>
            <person name="Garrity G."/>
            <person name="Lilburn T.G."/>
            <person name="Beck B.J."/>
            <person name="Whitman W.B."/>
            <person name="Hugenholtz P."/>
            <person name="Klenk H.P."/>
        </authorList>
    </citation>
    <scope>NUCLEOTIDE SEQUENCE [LARGE SCALE GENOMIC DNA]</scope>
    <source>
        <strain evidence="8 9">DSM 45044</strain>
    </source>
</reference>
<dbReference type="OrthoDB" id="3616874at2"/>
<dbReference type="SUPFAM" id="SSF53335">
    <property type="entry name" value="S-adenosyl-L-methionine-dependent methyltransferases"/>
    <property type="match status" value="1"/>
</dbReference>
<dbReference type="RefSeq" id="WP_147136321.1">
    <property type="nucleotide sequence ID" value="NZ_BAABIJ010000001.1"/>
</dbReference>
<evidence type="ECO:0000313" key="8">
    <source>
        <dbReference type="EMBL" id="TWJ16240.1"/>
    </source>
</evidence>
<dbReference type="PROSITE" id="PS51689">
    <property type="entry name" value="SAM_RNA_A_N6_MT"/>
    <property type="match status" value="1"/>
</dbReference>
<evidence type="ECO:0000259" key="7">
    <source>
        <dbReference type="SMART" id="SM00650"/>
    </source>
</evidence>
<dbReference type="PANTHER" id="PTHR11727:SF7">
    <property type="entry name" value="DIMETHYLADENOSINE TRANSFERASE-RELATED"/>
    <property type="match status" value="1"/>
</dbReference>
<dbReference type="NCBIfam" id="NF000337">
    <property type="entry name" value="erm_SHROVE"/>
    <property type="match status" value="1"/>
</dbReference>
<dbReference type="InterPro" id="IPR001737">
    <property type="entry name" value="KsgA/Erm"/>
</dbReference>
<comment type="similarity">
    <text evidence="5">Belongs to the class I-like SAM-binding methyltransferase superfamily. rRNA adenine N(6)-methyltransferase family.</text>
</comment>
<dbReference type="GO" id="GO:0005829">
    <property type="term" value="C:cytosol"/>
    <property type="evidence" value="ECO:0007669"/>
    <property type="project" value="TreeGrafter"/>
</dbReference>
<feature type="region of interest" description="Disordered" evidence="6">
    <location>
        <begin position="1"/>
        <end position="21"/>
    </location>
</feature>
<dbReference type="SMART" id="SM00650">
    <property type="entry name" value="rADc"/>
    <property type="match status" value="1"/>
</dbReference>
<feature type="binding site" evidence="5">
    <location>
        <position position="23"/>
    </location>
    <ligand>
        <name>S-adenosyl-L-methionine</name>
        <dbReference type="ChEBI" id="CHEBI:59789"/>
    </ligand>
</feature>
<sequence>MARRTRTTHAPRRTGTRRSLSQNFLTDPATAAFIVRLSKVGRDDLVVEPGPGRGILTRALLRKCGRVDAYELDGRYAARLSRLFGTDPRMRCMHQDFLTAHPPREPFSVVANIPYSRTSAIVDWCLSAERLRSATLVTQWEFARKRTGDYGRWSRLTVLHWPRFDWRLEARIDRHRFDPVPRVDSGVLRLVRRPTPLLTGAALADYRALVTRGFTGVGGDLFKSLRPMVPTRLLATGFRAAGISPRALVSEVRPDQWVDLVTAVR</sequence>
<keyword evidence="2 5" id="KW-0808">Transferase</keyword>
<dbReference type="Pfam" id="PF00398">
    <property type="entry name" value="RrnaAD"/>
    <property type="match status" value="1"/>
</dbReference>
<keyword evidence="3 5" id="KW-0949">S-adenosyl-L-methionine</keyword>
<accession>A0A562VED8</accession>
<dbReference type="Gene3D" id="3.40.50.150">
    <property type="entry name" value="Vaccinia Virus protein VP39"/>
    <property type="match status" value="1"/>
</dbReference>
<evidence type="ECO:0000256" key="5">
    <source>
        <dbReference type="PROSITE-ProRule" id="PRU01026"/>
    </source>
</evidence>
<evidence type="ECO:0000256" key="2">
    <source>
        <dbReference type="ARBA" id="ARBA00022679"/>
    </source>
</evidence>
<protein>
    <submittedName>
        <fullName evidence="8">23S rRNA (Adenine-N6)-dimethyltransferase</fullName>
    </submittedName>
</protein>
<gene>
    <name evidence="8" type="ORF">LX16_1967</name>
</gene>
<feature type="binding site" evidence="5">
    <location>
        <position position="71"/>
    </location>
    <ligand>
        <name>S-adenosyl-L-methionine</name>
        <dbReference type="ChEBI" id="CHEBI:59789"/>
    </ligand>
</feature>
<dbReference type="InterPro" id="IPR020598">
    <property type="entry name" value="rRNA_Ade_methylase_Trfase_N"/>
</dbReference>
<dbReference type="InterPro" id="IPR020596">
    <property type="entry name" value="rRNA_Ade_Mease_Trfase_CS"/>
</dbReference>
<evidence type="ECO:0000313" key="9">
    <source>
        <dbReference type="Proteomes" id="UP000321617"/>
    </source>
</evidence>
<keyword evidence="4 5" id="KW-0694">RNA-binding</keyword>
<evidence type="ECO:0000256" key="4">
    <source>
        <dbReference type="ARBA" id="ARBA00022884"/>
    </source>
</evidence>
<dbReference type="Proteomes" id="UP000321617">
    <property type="component" value="Unassembled WGS sequence"/>
</dbReference>
<feature type="domain" description="Ribosomal RNA adenine methylase transferase N-terminal" evidence="7">
    <location>
        <begin position="30"/>
        <end position="194"/>
    </location>
</feature>
<proteinExistence type="inferred from homology"/>
<evidence type="ECO:0000256" key="1">
    <source>
        <dbReference type="ARBA" id="ARBA00022603"/>
    </source>
</evidence>
<dbReference type="AlphaFoldDB" id="A0A562VED8"/>
<dbReference type="InterPro" id="IPR029063">
    <property type="entry name" value="SAM-dependent_MTases_sf"/>
</dbReference>
<evidence type="ECO:0000256" key="3">
    <source>
        <dbReference type="ARBA" id="ARBA00022691"/>
    </source>
</evidence>
<feature type="compositionally biased region" description="Basic residues" evidence="6">
    <location>
        <begin position="1"/>
        <end position="16"/>
    </location>
</feature>
<dbReference type="PROSITE" id="PS01131">
    <property type="entry name" value="RRNA_A_DIMETH"/>
    <property type="match status" value="1"/>
</dbReference>
<dbReference type="NCBIfam" id="NF000499">
    <property type="entry name" value="Erm23S_rRNA_broad"/>
    <property type="match status" value="1"/>
</dbReference>
<dbReference type="GO" id="GO:0003723">
    <property type="term" value="F:RNA binding"/>
    <property type="evidence" value="ECO:0007669"/>
    <property type="project" value="UniProtKB-UniRule"/>
</dbReference>
<dbReference type="PANTHER" id="PTHR11727">
    <property type="entry name" value="DIMETHYLADENOSINE TRANSFERASE"/>
    <property type="match status" value="1"/>
</dbReference>
<feature type="binding site" evidence="5">
    <location>
        <position position="96"/>
    </location>
    <ligand>
        <name>S-adenosyl-L-methionine</name>
        <dbReference type="ChEBI" id="CHEBI:59789"/>
    </ligand>
</feature>
<dbReference type="EMBL" id="VLLL01000005">
    <property type="protein sequence ID" value="TWJ16240.1"/>
    <property type="molecule type" value="Genomic_DNA"/>
</dbReference>
<dbReference type="GO" id="GO:0000179">
    <property type="term" value="F:rRNA (adenine-N6,N6-)-dimethyltransferase activity"/>
    <property type="evidence" value="ECO:0007669"/>
    <property type="project" value="UniProtKB-UniRule"/>
</dbReference>
<keyword evidence="1 5" id="KW-0489">Methyltransferase</keyword>